<dbReference type="Pfam" id="PF00534">
    <property type="entry name" value="Glycos_transf_1"/>
    <property type="match status" value="1"/>
</dbReference>
<dbReference type="SUPFAM" id="SSF53756">
    <property type="entry name" value="UDP-Glycosyltransferase/glycogen phosphorylase"/>
    <property type="match status" value="1"/>
</dbReference>
<dbReference type="Gene3D" id="3.40.50.2000">
    <property type="entry name" value="Glycogen Phosphorylase B"/>
    <property type="match status" value="1"/>
</dbReference>
<accession>A0A0P7ZPH7</accession>
<reference evidence="2 3" key="1">
    <citation type="submission" date="2015-09" db="EMBL/GenBank/DDBJ databases">
        <title>Identification and resolution of microdiversity through metagenomic sequencing of parallel consortia.</title>
        <authorList>
            <person name="Nelson W.C."/>
            <person name="Romine M.F."/>
            <person name="Lindemann S.R."/>
        </authorList>
    </citation>
    <scope>NUCLEOTIDE SEQUENCE [LARGE SCALE GENOMIC DNA]</scope>
    <source>
        <strain evidence="2">Ana</strain>
    </source>
</reference>
<name>A0A0P7ZPH7_9CYAN</name>
<dbReference type="InterPro" id="IPR001296">
    <property type="entry name" value="Glyco_trans_1"/>
</dbReference>
<organism evidence="2 3">
    <name type="scientific">Phormidesmis priestleyi Ana</name>
    <dbReference type="NCBI Taxonomy" id="1666911"/>
    <lineage>
        <taxon>Bacteria</taxon>
        <taxon>Bacillati</taxon>
        <taxon>Cyanobacteriota</taxon>
        <taxon>Cyanophyceae</taxon>
        <taxon>Leptolyngbyales</taxon>
        <taxon>Leptolyngbyaceae</taxon>
        <taxon>Phormidesmis</taxon>
    </lineage>
</organism>
<evidence type="ECO:0000259" key="1">
    <source>
        <dbReference type="Pfam" id="PF00534"/>
    </source>
</evidence>
<protein>
    <submittedName>
        <fullName evidence="2">Glycosyltransferase</fullName>
    </submittedName>
</protein>
<dbReference type="GO" id="GO:0016757">
    <property type="term" value="F:glycosyltransferase activity"/>
    <property type="evidence" value="ECO:0007669"/>
    <property type="project" value="InterPro"/>
</dbReference>
<gene>
    <name evidence="2" type="ORF">HLUCCA11_03555</name>
</gene>
<dbReference type="STRING" id="1666911.HLUCCA11_03555"/>
<proteinExistence type="predicted"/>
<sequence>MNIENARLLIVVKDKDYRPHFAHSSQRLEAADWNILSLTAHWRSQMQDIAIFSTYSTTLYSLDTDSGIRLMGSGLSPDHDFLSNRQKDRLVADFCPTHIIFCTADLTVLTWANRNRISSVVLLNDWNEPLGWMKQRQHAKLIKQLNHPSVEWVGSHGIEACQILATSGISSSKLIPWEWSEIDPPAQYPPKQLRYRCDHDTIELVYIGAVNAESKVLDLLLAVDYLQHKGKAIQLTLLYAAADNLNRGGKGVENGIENDVEDIKIGIQAAAEQDLTMLRSHIQTFNLYKTVTFAAALNEHAMLQQMRAADLVVVPNQIGSLRILRLAMAARTPIIAADHPTTREHLCHGINAMIFPVGNAKSMAHRIERIMSQPQLYAQISEALELALHRAKVPARWTQLIDYWLHSGKTMPAGKDKYQQLRNWAVSSGRYTQL</sequence>
<dbReference type="EMBL" id="LJZR01000003">
    <property type="protein sequence ID" value="KPQ37006.1"/>
    <property type="molecule type" value="Genomic_DNA"/>
</dbReference>
<keyword evidence="2" id="KW-0808">Transferase</keyword>
<dbReference type="Proteomes" id="UP000050465">
    <property type="component" value="Unassembled WGS sequence"/>
</dbReference>
<feature type="domain" description="Glycosyl transferase family 1" evidence="1">
    <location>
        <begin position="271"/>
        <end position="383"/>
    </location>
</feature>
<evidence type="ECO:0000313" key="3">
    <source>
        <dbReference type="Proteomes" id="UP000050465"/>
    </source>
</evidence>
<evidence type="ECO:0000313" key="2">
    <source>
        <dbReference type="EMBL" id="KPQ37006.1"/>
    </source>
</evidence>
<comment type="caution">
    <text evidence="2">The sequence shown here is derived from an EMBL/GenBank/DDBJ whole genome shotgun (WGS) entry which is preliminary data.</text>
</comment>
<dbReference type="AlphaFoldDB" id="A0A0P7ZPH7"/>